<name>A0A224XRM2_9HEMI</name>
<proteinExistence type="predicted"/>
<evidence type="ECO:0000313" key="1">
    <source>
        <dbReference type="EMBL" id="JAW15147.1"/>
    </source>
</evidence>
<organism evidence="1">
    <name type="scientific">Panstrongylus lignarius</name>
    <dbReference type="NCBI Taxonomy" id="156445"/>
    <lineage>
        <taxon>Eukaryota</taxon>
        <taxon>Metazoa</taxon>
        <taxon>Ecdysozoa</taxon>
        <taxon>Arthropoda</taxon>
        <taxon>Hexapoda</taxon>
        <taxon>Insecta</taxon>
        <taxon>Pterygota</taxon>
        <taxon>Neoptera</taxon>
        <taxon>Paraneoptera</taxon>
        <taxon>Hemiptera</taxon>
        <taxon>Heteroptera</taxon>
        <taxon>Panheteroptera</taxon>
        <taxon>Cimicomorpha</taxon>
        <taxon>Reduviidae</taxon>
        <taxon>Triatominae</taxon>
        <taxon>Panstrongylus</taxon>
    </lineage>
</organism>
<reference evidence="1" key="1">
    <citation type="journal article" date="2018" name="PLoS Negl. Trop. Dis.">
        <title>An insight into the salivary gland and fat body transcriptome of Panstrongylus lignarius (Hemiptera: Heteroptera), the main vector of Chagas disease in Peru.</title>
        <authorList>
            <person name="Nevoa J.C."/>
            <person name="Mendes M.T."/>
            <person name="da Silva M.V."/>
            <person name="Soares S.C."/>
            <person name="Oliveira C.J.F."/>
            <person name="Ribeiro J.M.C."/>
        </authorList>
    </citation>
    <scope>NUCLEOTIDE SEQUENCE</scope>
</reference>
<dbReference type="AlphaFoldDB" id="A0A224XRM2"/>
<dbReference type="EMBL" id="GFTR01001279">
    <property type="protein sequence ID" value="JAW15147.1"/>
    <property type="molecule type" value="Transcribed_RNA"/>
</dbReference>
<accession>A0A224XRM2</accession>
<sequence>MRVLVGVLTGHALVASHLHKMGRTSSSICQNCDEEVRETVYHYLCQCPRFASIRFCTFGRGLLLRETLGSLELKDILSFCRQTGRLLGEIS</sequence>
<protein>
    <submittedName>
        <fullName evidence="1">Putative lian-aa1 retrotransposon protein</fullName>
    </submittedName>
</protein>